<organism evidence="2 3">
    <name type="scientific">Rhizoctonia solani AG-3 Rhs1AP</name>
    <dbReference type="NCBI Taxonomy" id="1086054"/>
    <lineage>
        <taxon>Eukaryota</taxon>
        <taxon>Fungi</taxon>
        <taxon>Dikarya</taxon>
        <taxon>Basidiomycota</taxon>
        <taxon>Agaricomycotina</taxon>
        <taxon>Agaricomycetes</taxon>
        <taxon>Cantharellales</taxon>
        <taxon>Ceratobasidiaceae</taxon>
        <taxon>Rhizoctonia</taxon>
    </lineage>
</organism>
<keyword evidence="1" id="KW-0175">Coiled coil</keyword>
<dbReference type="EMBL" id="JATN01000321">
    <property type="protein sequence ID" value="EUC59566.1"/>
    <property type="molecule type" value="Genomic_DNA"/>
</dbReference>
<dbReference type="AlphaFoldDB" id="A0A0A1ULX6"/>
<keyword evidence="2" id="KW-0540">Nuclease</keyword>
<accession>A0A0A1ULX6</accession>
<feature type="non-terminal residue" evidence="2">
    <location>
        <position position="830"/>
    </location>
</feature>
<dbReference type="Proteomes" id="UP000030108">
    <property type="component" value="Unassembled WGS sequence"/>
</dbReference>
<reference evidence="3" key="1">
    <citation type="journal article" date="2014" name="Genome Announc.">
        <title>Draft genome sequence of the plant-pathogenic soil fungus Rhizoctonia solani anastomosis group 3 strain Rhs1AP.</title>
        <authorList>
            <person name="Cubeta M.A."/>
            <person name="Thomas E."/>
            <person name="Dean R.A."/>
            <person name="Jabaji S."/>
            <person name="Neate S.M."/>
            <person name="Tavantzis S."/>
            <person name="Toda T."/>
            <person name="Vilgalys R."/>
            <person name="Bharathan N."/>
            <person name="Fedorova-Abrams N."/>
            <person name="Pakala S.B."/>
            <person name="Pakala S.M."/>
            <person name="Zafar N."/>
            <person name="Joardar V."/>
            <person name="Losada L."/>
            <person name="Nierman W.C."/>
        </authorList>
    </citation>
    <scope>NUCLEOTIDE SEQUENCE [LARGE SCALE GENOMIC DNA]</scope>
    <source>
        <strain evidence="3">AG-3</strain>
    </source>
</reference>
<protein>
    <submittedName>
        <fullName evidence="2">DDE superfamily endonuclease</fullName>
    </submittedName>
</protein>
<feature type="coiled-coil region" evidence="1">
    <location>
        <begin position="137"/>
        <end position="193"/>
    </location>
</feature>
<dbReference type="OrthoDB" id="3341102at2759"/>
<keyword evidence="2" id="KW-0255">Endonuclease</keyword>
<dbReference type="GO" id="GO:0004519">
    <property type="term" value="F:endonuclease activity"/>
    <property type="evidence" value="ECO:0007669"/>
    <property type="project" value="UniProtKB-KW"/>
</dbReference>
<evidence type="ECO:0000313" key="2">
    <source>
        <dbReference type="EMBL" id="EUC59566.1"/>
    </source>
</evidence>
<sequence>MEWFIKLTKPCNSHTMDDTHLDTVLERHEAISKEPIASSSDEALVDNNPLIGFTMSNAIPSHPLSKVKPTTTLNVDGILSDPPSPSKSIDYLELNNSNSEVAPPMPSPLPSHLLTSRHTKPLEQSKLCFPKVGREEYDKLERKRALKRKAEDEALDELEAKLNEENLLLKCLKAQEKKRRQRKNKKLKLANEAATQISQSCLNNLDNSQLALTSDHTESTTTGAILLHRVAELSRPHRQSKSILSGQTYDEALVAAKHAAVEVGYPWSPAEIVKRLKLQYPVLFEKLRPQRISDWRDGAVKDKLKWKDNVLKATQDGNRPGGASTRQPLLENYPEMVSAVKDRLIGLRTTGTPLDTAMVRGFMIATIAENAPQLFEHDIGKGKKFRCSSNFIRTFLHKELNWSLRWPTQAAQKIPANAKQILLHAFLRMACAVRDENIPSCCIVNSDQTQVVYSPGTQYTWHTQGDKQVPVLGKEEKRAFTLLVGISNNGQLLPLQAIYQGASNASLPHPSAPGYAEAMAYNVSFVASMTATYWSTLQTMKDYVIMILVPFFQRMISTHQLPDDQRCIWQIDVWSVHCSAKFRDWLSTTYPWIILQYVPGGCTGLFQACDVGLQKIAKAAIRQKSLADIINETTQALRNGVDPKVFVNNKSIGTLRNRSVSWVNEAIKAVNKPELIRKAFALCAVPETPFNLSYDSLTSHEACQAIRDLKNMNPTLYGEIASGRAAKLSEHDIELEDDDSASADELSAVEHAQIVMQSSTAAEVYSQAKKANLDIEDSDDESIYEPSVSEASALLGAPEQTPAKRNLPRRATREHVSYALQWWNEVNLED</sequence>
<gene>
    <name evidence="2" type="ORF">RSOL_320150</name>
</gene>
<keyword evidence="2" id="KW-0378">Hydrolase</keyword>
<evidence type="ECO:0000256" key="1">
    <source>
        <dbReference type="SAM" id="Coils"/>
    </source>
</evidence>
<name>A0A0A1ULX6_9AGAM</name>
<evidence type="ECO:0000313" key="3">
    <source>
        <dbReference type="Proteomes" id="UP000030108"/>
    </source>
</evidence>
<proteinExistence type="predicted"/>
<comment type="caution">
    <text evidence="2">The sequence shown here is derived from an EMBL/GenBank/DDBJ whole genome shotgun (WGS) entry which is preliminary data.</text>
</comment>